<keyword evidence="3" id="KW-1185">Reference proteome</keyword>
<dbReference type="STRING" id="561176.SAMN04488561_6164"/>
<sequence length="65" mass="6854">MIALARAGLSTGLFLLAVAGLLLLAIPPDRPEFVPTVLSLCIGLLLTGTAVVAMLLGRRAERRDR</sequence>
<proteinExistence type="predicted"/>
<reference evidence="3" key="1">
    <citation type="submission" date="2016-10" db="EMBL/GenBank/DDBJ databases">
        <authorList>
            <person name="Varghese N."/>
            <person name="Submissions S."/>
        </authorList>
    </citation>
    <scope>NUCLEOTIDE SEQUENCE [LARGE SCALE GENOMIC DNA]</scope>
    <source>
        <strain evidence="3">DSM 45237</strain>
    </source>
</reference>
<name>A0A1H5PWG4_9ACTN</name>
<keyword evidence="1" id="KW-1133">Transmembrane helix</keyword>
<protein>
    <submittedName>
        <fullName evidence="2">Uncharacterized protein</fullName>
    </submittedName>
</protein>
<keyword evidence="1" id="KW-0472">Membrane</keyword>
<dbReference type="EMBL" id="FNUC01000004">
    <property type="protein sequence ID" value="SEF17994.1"/>
    <property type="molecule type" value="Genomic_DNA"/>
</dbReference>
<accession>A0A1H5PWG4</accession>
<dbReference type="Proteomes" id="UP000181980">
    <property type="component" value="Unassembled WGS sequence"/>
</dbReference>
<keyword evidence="1" id="KW-0812">Transmembrane</keyword>
<evidence type="ECO:0000313" key="3">
    <source>
        <dbReference type="Proteomes" id="UP000181980"/>
    </source>
</evidence>
<dbReference type="RefSeq" id="WP_069114291.1">
    <property type="nucleotide sequence ID" value="NZ_FNUC01000004.1"/>
</dbReference>
<feature type="transmembrane region" description="Helical" evidence="1">
    <location>
        <begin position="7"/>
        <end position="27"/>
    </location>
</feature>
<organism evidence="2 3">
    <name type="scientific">Jiangella alba</name>
    <dbReference type="NCBI Taxonomy" id="561176"/>
    <lineage>
        <taxon>Bacteria</taxon>
        <taxon>Bacillati</taxon>
        <taxon>Actinomycetota</taxon>
        <taxon>Actinomycetes</taxon>
        <taxon>Jiangellales</taxon>
        <taxon>Jiangellaceae</taxon>
        <taxon>Jiangella</taxon>
    </lineage>
</organism>
<feature type="transmembrane region" description="Helical" evidence="1">
    <location>
        <begin position="33"/>
        <end position="56"/>
    </location>
</feature>
<evidence type="ECO:0000256" key="1">
    <source>
        <dbReference type="SAM" id="Phobius"/>
    </source>
</evidence>
<gene>
    <name evidence="2" type="ORF">SAMN04488561_6164</name>
</gene>
<dbReference type="AlphaFoldDB" id="A0A1H5PWG4"/>
<evidence type="ECO:0000313" key="2">
    <source>
        <dbReference type="EMBL" id="SEF17994.1"/>
    </source>
</evidence>